<proteinExistence type="inferred from homology"/>
<dbReference type="InterPro" id="IPR010372">
    <property type="entry name" value="DNA_pol3_delta_N"/>
</dbReference>
<keyword evidence="3" id="KW-0808">Transferase</keyword>
<evidence type="ECO:0000313" key="11">
    <source>
        <dbReference type="EMBL" id="REG08657.1"/>
    </source>
</evidence>
<sequence>MRAEAAAQIPIVDIYVLQGDDDLAVQDDLKALYARLRAEGNVELDIASLDGNSCDQAAFTQSLNSLSLFSPQRVVVLSDALEMLKKKEDGEWLGALLKNLPQNTHLALLLPDSQRYFKGEMVWQKVKSNHWIHKCLKESERTQVWREHPLPSQREMPAWIMNEVQSQGGNFEGQAAAELANLVGNNLFQARQEITKAISYVGADGIVTRDDVRLLCSQSREEDIFEMMDAVGGRNAKHALSLLQRLLEDLPAQYIYTMLARQVRLLIMAREVMEAGGGQNEMVAQTGLNPFVAKKALAQCRHFSMEELEDIYRQLDRMDEEAKTGVSSLDVVMETLVADISR</sequence>
<evidence type="ECO:0000256" key="8">
    <source>
        <dbReference type="ARBA" id="ARBA00049244"/>
    </source>
</evidence>
<dbReference type="InterPro" id="IPR008921">
    <property type="entry name" value="DNA_pol3_clamp-load_cplx_C"/>
</dbReference>
<dbReference type="Proteomes" id="UP000256388">
    <property type="component" value="Unassembled WGS sequence"/>
</dbReference>
<evidence type="ECO:0000259" key="9">
    <source>
        <dbReference type="Pfam" id="PF06144"/>
    </source>
</evidence>
<gene>
    <name evidence="11" type="ORF">DFR64_2029</name>
</gene>
<dbReference type="EC" id="2.7.7.7" evidence="1"/>
<dbReference type="PANTHER" id="PTHR34388">
    <property type="entry name" value="DNA POLYMERASE III SUBUNIT DELTA"/>
    <property type="match status" value="1"/>
</dbReference>
<dbReference type="OrthoDB" id="9775929at2"/>
<feature type="domain" description="DNA polymerase III delta N-terminal" evidence="9">
    <location>
        <begin position="15"/>
        <end position="112"/>
    </location>
</feature>
<protein>
    <recommendedName>
        <fullName evidence="2">DNA polymerase III subunit delta</fullName>
        <ecNumber evidence="1">2.7.7.7</ecNumber>
    </recommendedName>
</protein>
<feature type="domain" description="DNA polymerase III delta subunit-like C-terminal" evidence="10">
    <location>
        <begin position="221"/>
        <end position="338"/>
    </location>
</feature>
<dbReference type="EMBL" id="QUMS01000002">
    <property type="protein sequence ID" value="REG08657.1"/>
    <property type="molecule type" value="Genomic_DNA"/>
</dbReference>
<comment type="catalytic activity">
    <reaction evidence="8">
        <text>DNA(n) + a 2'-deoxyribonucleoside 5'-triphosphate = DNA(n+1) + diphosphate</text>
        <dbReference type="Rhea" id="RHEA:22508"/>
        <dbReference type="Rhea" id="RHEA-COMP:17339"/>
        <dbReference type="Rhea" id="RHEA-COMP:17340"/>
        <dbReference type="ChEBI" id="CHEBI:33019"/>
        <dbReference type="ChEBI" id="CHEBI:61560"/>
        <dbReference type="ChEBI" id="CHEBI:173112"/>
        <dbReference type="EC" id="2.7.7.7"/>
    </reaction>
</comment>
<dbReference type="AlphaFoldDB" id="A0A347ZP24"/>
<name>A0A347ZP24_9CHLR</name>
<dbReference type="Gene3D" id="3.40.50.300">
    <property type="entry name" value="P-loop containing nucleotide triphosphate hydrolases"/>
    <property type="match status" value="1"/>
</dbReference>
<keyword evidence="12" id="KW-1185">Reference proteome</keyword>
<evidence type="ECO:0000256" key="3">
    <source>
        <dbReference type="ARBA" id="ARBA00022679"/>
    </source>
</evidence>
<evidence type="ECO:0000313" key="12">
    <source>
        <dbReference type="Proteomes" id="UP000256388"/>
    </source>
</evidence>
<dbReference type="GO" id="GO:0006261">
    <property type="term" value="P:DNA-templated DNA replication"/>
    <property type="evidence" value="ECO:0007669"/>
    <property type="project" value="TreeGrafter"/>
</dbReference>
<dbReference type="Pfam" id="PF06144">
    <property type="entry name" value="DNA_pol3_delta"/>
    <property type="match status" value="1"/>
</dbReference>
<evidence type="ECO:0000256" key="2">
    <source>
        <dbReference type="ARBA" id="ARBA00017703"/>
    </source>
</evidence>
<evidence type="ECO:0000259" key="10">
    <source>
        <dbReference type="Pfam" id="PF21694"/>
    </source>
</evidence>
<comment type="similarity">
    <text evidence="7">Belongs to the DNA polymerase HolA subunit family.</text>
</comment>
<dbReference type="SUPFAM" id="SSF52540">
    <property type="entry name" value="P-loop containing nucleoside triphosphate hydrolases"/>
    <property type="match status" value="1"/>
</dbReference>
<dbReference type="RefSeq" id="WP_116225305.1">
    <property type="nucleotide sequence ID" value="NZ_AP018437.1"/>
</dbReference>
<dbReference type="SUPFAM" id="SSF48019">
    <property type="entry name" value="post-AAA+ oligomerization domain-like"/>
    <property type="match status" value="1"/>
</dbReference>
<keyword evidence="5" id="KW-0235">DNA replication</keyword>
<evidence type="ECO:0000256" key="7">
    <source>
        <dbReference type="ARBA" id="ARBA00034754"/>
    </source>
</evidence>
<evidence type="ECO:0000256" key="5">
    <source>
        <dbReference type="ARBA" id="ARBA00022705"/>
    </source>
</evidence>
<dbReference type="PANTHER" id="PTHR34388:SF1">
    <property type="entry name" value="DNA POLYMERASE III SUBUNIT DELTA"/>
    <property type="match status" value="1"/>
</dbReference>
<dbReference type="Pfam" id="PF21694">
    <property type="entry name" value="DNA_pol3_delta_C"/>
    <property type="match status" value="1"/>
</dbReference>
<dbReference type="Gene3D" id="1.20.272.10">
    <property type="match status" value="1"/>
</dbReference>
<accession>A0A347ZP24</accession>
<keyword evidence="6" id="KW-0239">DNA-directed DNA polymerase</keyword>
<dbReference type="NCBIfam" id="TIGR01128">
    <property type="entry name" value="holA"/>
    <property type="match status" value="1"/>
</dbReference>
<dbReference type="GO" id="GO:0003677">
    <property type="term" value="F:DNA binding"/>
    <property type="evidence" value="ECO:0007669"/>
    <property type="project" value="InterPro"/>
</dbReference>
<dbReference type="Gene3D" id="1.10.8.60">
    <property type="match status" value="1"/>
</dbReference>
<keyword evidence="4" id="KW-0548">Nucleotidyltransferase</keyword>
<comment type="caution">
    <text evidence="11">The sequence shown here is derived from an EMBL/GenBank/DDBJ whole genome shotgun (WGS) entry which is preliminary data.</text>
</comment>
<organism evidence="11 12">
    <name type="scientific">Pelolinea submarina</name>
    <dbReference type="NCBI Taxonomy" id="913107"/>
    <lineage>
        <taxon>Bacteria</taxon>
        <taxon>Bacillati</taxon>
        <taxon>Chloroflexota</taxon>
        <taxon>Anaerolineae</taxon>
        <taxon>Anaerolineales</taxon>
        <taxon>Anaerolineaceae</taxon>
        <taxon>Pelolinea</taxon>
    </lineage>
</organism>
<evidence type="ECO:0000256" key="4">
    <source>
        <dbReference type="ARBA" id="ARBA00022695"/>
    </source>
</evidence>
<dbReference type="GO" id="GO:0009360">
    <property type="term" value="C:DNA polymerase III complex"/>
    <property type="evidence" value="ECO:0007669"/>
    <property type="project" value="InterPro"/>
</dbReference>
<evidence type="ECO:0000256" key="1">
    <source>
        <dbReference type="ARBA" id="ARBA00012417"/>
    </source>
</evidence>
<evidence type="ECO:0000256" key="6">
    <source>
        <dbReference type="ARBA" id="ARBA00022932"/>
    </source>
</evidence>
<dbReference type="InterPro" id="IPR005790">
    <property type="entry name" value="DNA_polIII_delta"/>
</dbReference>
<reference evidence="11 12" key="1">
    <citation type="submission" date="2018-08" db="EMBL/GenBank/DDBJ databases">
        <title>Genomic Encyclopedia of Type Strains, Phase IV (KMG-IV): sequencing the most valuable type-strain genomes for metagenomic binning, comparative biology and taxonomic classification.</title>
        <authorList>
            <person name="Goeker M."/>
        </authorList>
    </citation>
    <scope>NUCLEOTIDE SEQUENCE [LARGE SCALE GENOMIC DNA]</scope>
    <source>
        <strain evidence="11 12">DSM 23923</strain>
    </source>
</reference>
<dbReference type="InterPro" id="IPR027417">
    <property type="entry name" value="P-loop_NTPase"/>
</dbReference>
<dbReference type="GO" id="GO:0003887">
    <property type="term" value="F:DNA-directed DNA polymerase activity"/>
    <property type="evidence" value="ECO:0007669"/>
    <property type="project" value="UniProtKB-KW"/>
</dbReference>
<dbReference type="InterPro" id="IPR048466">
    <property type="entry name" value="DNA_pol3_delta-like_C"/>
</dbReference>